<evidence type="ECO:0000256" key="4">
    <source>
        <dbReference type="ARBA" id="ARBA00022840"/>
    </source>
</evidence>
<dbReference type="GO" id="GO:0005524">
    <property type="term" value="F:ATP binding"/>
    <property type="evidence" value="ECO:0007669"/>
    <property type="project" value="UniProtKB-KW"/>
</dbReference>
<keyword evidence="3" id="KW-0418">Kinase</keyword>
<keyword evidence="1" id="KW-0808">Transferase</keyword>
<keyword evidence="4" id="KW-0067">ATP-binding</keyword>
<proteinExistence type="predicted"/>
<dbReference type="InterPro" id="IPR036759">
    <property type="entry name" value="TPK_catalytic_sf"/>
</dbReference>
<reference evidence="7 8" key="2">
    <citation type="journal article" date="2011" name="Stand. Genomic Sci.">
        <title>Complete genome sequence of Truepera radiovictrix type strain (RQ-24).</title>
        <authorList>
            <person name="Ivanova N."/>
            <person name="Rohde C."/>
            <person name="Munk C."/>
            <person name="Nolan M."/>
            <person name="Lucas S."/>
            <person name="Del Rio T.G."/>
            <person name="Tice H."/>
            <person name="Deshpande S."/>
            <person name="Cheng J.F."/>
            <person name="Tapia R."/>
            <person name="Han C."/>
            <person name="Goodwin L."/>
            <person name="Pitluck S."/>
            <person name="Liolios K."/>
            <person name="Mavromatis K."/>
            <person name="Mikhailova N."/>
            <person name="Pati A."/>
            <person name="Chen A."/>
            <person name="Palaniappan K."/>
            <person name="Land M."/>
            <person name="Hauser L."/>
            <person name="Chang Y.J."/>
            <person name="Jeffries C.D."/>
            <person name="Brambilla E."/>
            <person name="Rohde M."/>
            <person name="Goker M."/>
            <person name="Tindall B.J."/>
            <person name="Woyke T."/>
            <person name="Bristow J."/>
            <person name="Eisen J.A."/>
            <person name="Markowitz V."/>
            <person name="Hugenholtz P."/>
            <person name="Kyrpides N.C."/>
            <person name="Klenk H.P."/>
            <person name="Lapidus A."/>
        </authorList>
    </citation>
    <scope>NUCLEOTIDE SEQUENCE [LARGE SCALE GENOMIC DNA]</scope>
    <source>
        <strain evidence="8">DSM 17093 / CIP 108686 / LMG 22925 / RQ-24</strain>
    </source>
</reference>
<dbReference type="AlphaFoldDB" id="D7CUD6"/>
<dbReference type="PANTHER" id="PTHR41299">
    <property type="entry name" value="THIAMINE PYROPHOSPHOKINASE"/>
    <property type="match status" value="1"/>
</dbReference>
<dbReference type="PANTHER" id="PTHR41299:SF1">
    <property type="entry name" value="THIAMINE PYROPHOSPHOKINASE"/>
    <property type="match status" value="1"/>
</dbReference>
<dbReference type="SUPFAM" id="SSF63999">
    <property type="entry name" value="Thiamin pyrophosphokinase, catalytic domain"/>
    <property type="match status" value="1"/>
</dbReference>
<dbReference type="NCBIfam" id="TIGR01378">
    <property type="entry name" value="thi_PPkinase"/>
    <property type="match status" value="1"/>
</dbReference>
<name>D7CUD6_TRURR</name>
<evidence type="ECO:0000259" key="6">
    <source>
        <dbReference type="SMART" id="SM00983"/>
    </source>
</evidence>
<reference evidence="8" key="1">
    <citation type="submission" date="2010-05" db="EMBL/GenBank/DDBJ databases">
        <title>The complete genome of Truepera radiovictris DSM 17093.</title>
        <authorList>
            <consortium name="US DOE Joint Genome Institute (JGI-PGF)"/>
            <person name="Lucas S."/>
            <person name="Copeland A."/>
            <person name="Lapidus A."/>
            <person name="Glavina del Rio T."/>
            <person name="Dalin E."/>
            <person name="Tice H."/>
            <person name="Bruce D."/>
            <person name="Goodwin L."/>
            <person name="Pitluck S."/>
            <person name="Kyrpides N."/>
            <person name="Mavromatis K."/>
            <person name="Ovchinnikova G."/>
            <person name="Munk A.C."/>
            <person name="Detter J.C."/>
            <person name="Han C."/>
            <person name="Tapia R."/>
            <person name="Land M."/>
            <person name="Hauser L."/>
            <person name="Markowitz V."/>
            <person name="Cheng J.-F."/>
            <person name="Hugenholtz P."/>
            <person name="Woyke T."/>
            <person name="Wu D."/>
            <person name="Tindall B."/>
            <person name="Pomrenke H.G."/>
            <person name="Brambilla E."/>
            <person name="Klenk H.-P."/>
            <person name="Eisen J.A."/>
        </authorList>
    </citation>
    <scope>NUCLEOTIDE SEQUENCE [LARGE SCALE GENOMIC DNA]</scope>
    <source>
        <strain evidence="8">DSM 17093 / CIP 108686 / LMG 22925 / RQ-24</strain>
    </source>
</reference>
<evidence type="ECO:0000313" key="7">
    <source>
        <dbReference type="EMBL" id="ADI15721.1"/>
    </source>
</evidence>
<dbReference type="InterPro" id="IPR007373">
    <property type="entry name" value="Thiamin_PyroPKinase_B1-bd"/>
</dbReference>
<evidence type="ECO:0000256" key="1">
    <source>
        <dbReference type="ARBA" id="ARBA00022679"/>
    </source>
</evidence>
<keyword evidence="8" id="KW-1185">Reference proteome</keyword>
<dbReference type="InterPro" id="IPR007371">
    <property type="entry name" value="TPK_catalytic"/>
</dbReference>
<dbReference type="STRING" id="649638.Trad_2615"/>
<evidence type="ECO:0000313" key="8">
    <source>
        <dbReference type="Proteomes" id="UP000000379"/>
    </source>
</evidence>
<dbReference type="InterPro" id="IPR006282">
    <property type="entry name" value="Thi_PPkinase"/>
</dbReference>
<dbReference type="GO" id="GO:0030975">
    <property type="term" value="F:thiamine binding"/>
    <property type="evidence" value="ECO:0007669"/>
    <property type="project" value="InterPro"/>
</dbReference>
<organism evidence="7 8">
    <name type="scientific">Truepera radiovictrix (strain DSM 17093 / CIP 108686 / LMG 22925 / RQ-24)</name>
    <dbReference type="NCBI Taxonomy" id="649638"/>
    <lineage>
        <taxon>Bacteria</taxon>
        <taxon>Thermotogati</taxon>
        <taxon>Deinococcota</taxon>
        <taxon>Deinococci</taxon>
        <taxon>Trueperales</taxon>
        <taxon>Trueperaceae</taxon>
        <taxon>Truepera</taxon>
    </lineage>
</organism>
<evidence type="ECO:0000256" key="3">
    <source>
        <dbReference type="ARBA" id="ARBA00022777"/>
    </source>
</evidence>
<dbReference type="SMART" id="SM00983">
    <property type="entry name" value="TPK_B1_binding"/>
    <property type="match status" value="1"/>
</dbReference>
<evidence type="ECO:0000256" key="2">
    <source>
        <dbReference type="ARBA" id="ARBA00022741"/>
    </source>
</evidence>
<dbReference type="EC" id="2.7.6.2" evidence="5"/>
<dbReference type="InterPro" id="IPR053149">
    <property type="entry name" value="TPK"/>
</dbReference>
<dbReference type="Proteomes" id="UP000000379">
    <property type="component" value="Chromosome"/>
</dbReference>
<dbReference type="KEGG" id="tra:Trad_2615"/>
<protein>
    <recommendedName>
        <fullName evidence="5">Thiamine diphosphokinase</fullName>
        <ecNumber evidence="5">2.7.6.2</ecNumber>
    </recommendedName>
</protein>
<dbReference type="EMBL" id="CP002049">
    <property type="protein sequence ID" value="ADI15721.1"/>
    <property type="molecule type" value="Genomic_DNA"/>
</dbReference>
<dbReference type="GO" id="GO:0006772">
    <property type="term" value="P:thiamine metabolic process"/>
    <property type="evidence" value="ECO:0007669"/>
    <property type="project" value="UniProtKB-UniRule"/>
</dbReference>
<dbReference type="GO" id="GO:0016301">
    <property type="term" value="F:kinase activity"/>
    <property type="evidence" value="ECO:0007669"/>
    <property type="project" value="UniProtKB-KW"/>
</dbReference>
<dbReference type="Gene3D" id="3.40.50.10240">
    <property type="entry name" value="Thiamin pyrophosphokinase, catalytic domain"/>
    <property type="match status" value="1"/>
</dbReference>
<dbReference type="CDD" id="cd07995">
    <property type="entry name" value="TPK"/>
    <property type="match status" value="1"/>
</dbReference>
<gene>
    <name evidence="7" type="ordered locus">Trad_2615</name>
</gene>
<feature type="domain" description="Thiamin pyrophosphokinase thiamin-binding" evidence="6">
    <location>
        <begin position="138"/>
        <end position="202"/>
    </location>
</feature>
<dbReference type="HOGENOM" id="CLU_044237_1_1_0"/>
<dbReference type="OrthoDB" id="9804377at2"/>
<dbReference type="GO" id="GO:0009229">
    <property type="term" value="P:thiamine diphosphate biosynthetic process"/>
    <property type="evidence" value="ECO:0007669"/>
    <property type="project" value="InterPro"/>
</dbReference>
<dbReference type="RefSeq" id="WP_013179082.1">
    <property type="nucleotide sequence ID" value="NC_014221.1"/>
</dbReference>
<dbReference type="GO" id="GO:0004788">
    <property type="term" value="F:thiamine diphosphokinase activity"/>
    <property type="evidence" value="ECO:0007669"/>
    <property type="project" value="UniProtKB-UniRule"/>
</dbReference>
<dbReference type="eggNOG" id="COG1564">
    <property type="taxonomic scope" value="Bacteria"/>
</dbReference>
<evidence type="ECO:0000256" key="5">
    <source>
        <dbReference type="NCBIfam" id="TIGR01378"/>
    </source>
</evidence>
<dbReference type="Pfam" id="PF04263">
    <property type="entry name" value="TPK_catalytic"/>
    <property type="match status" value="1"/>
</dbReference>
<dbReference type="Pfam" id="PF04265">
    <property type="entry name" value="TPK_B1_binding"/>
    <property type="match status" value="1"/>
</dbReference>
<accession>D7CUD6</accession>
<keyword evidence="2" id="KW-0547">Nucleotide-binding</keyword>
<sequence length="207" mass="21715">MKAVLLAGGPVTPTRGLLERLRGAALVVAADGGVRHARPLGLTPDIIVGDFDSATPEELAPFAGVPRQVHPPRKDLLDLELAAAEAERQGASELLFVGALGGRFDQSLAALFIAMRLRERLTVSLHSGWSAAYPLVAGDALTLELPQGQRFSLLSLEPARLSLTGASYPLTRALLPFGVGLGVSNEVAASPLTVTLHEGRAFLVLDC</sequence>